<keyword evidence="2" id="KW-0695">RNA-directed DNA polymerase</keyword>
<keyword evidence="2" id="KW-0548">Nucleotidyltransferase</keyword>
<evidence type="ECO:0000313" key="3">
    <source>
        <dbReference type="Proteomes" id="UP000036403"/>
    </source>
</evidence>
<dbReference type="CDD" id="cd01650">
    <property type="entry name" value="RT_nLTR_like"/>
    <property type="match status" value="1"/>
</dbReference>
<dbReference type="InterPro" id="IPR000477">
    <property type="entry name" value="RT_dom"/>
</dbReference>
<sequence length="186" mass="21498">MDMPITPFEPCEVAEVIVRQSNNKAPGHDVICNATLKALPRQAILYITLVFNAIVRLQYFPYQWKLGIISMIHKPGKPEREPASYRPISLLPSISKVFERLIAVRIVRIMEARGITPEHQFGFRAGHCTVEQLHRVVEQILTAYDNKEYCNSLFLDIREAFDRVWHIGLIIVHSLYCLTHKKYCIP</sequence>
<organism evidence="2 3">
    <name type="scientific">Lasius niger</name>
    <name type="common">Black garden ant</name>
    <dbReference type="NCBI Taxonomy" id="67767"/>
    <lineage>
        <taxon>Eukaryota</taxon>
        <taxon>Metazoa</taxon>
        <taxon>Ecdysozoa</taxon>
        <taxon>Arthropoda</taxon>
        <taxon>Hexapoda</taxon>
        <taxon>Insecta</taxon>
        <taxon>Pterygota</taxon>
        <taxon>Neoptera</taxon>
        <taxon>Endopterygota</taxon>
        <taxon>Hymenoptera</taxon>
        <taxon>Apocrita</taxon>
        <taxon>Aculeata</taxon>
        <taxon>Formicoidea</taxon>
        <taxon>Formicidae</taxon>
        <taxon>Formicinae</taxon>
        <taxon>Lasius</taxon>
        <taxon>Lasius</taxon>
    </lineage>
</organism>
<dbReference type="SUPFAM" id="SSF56672">
    <property type="entry name" value="DNA/RNA polymerases"/>
    <property type="match status" value="1"/>
</dbReference>
<keyword evidence="2" id="KW-0808">Transferase</keyword>
<dbReference type="AlphaFoldDB" id="A0A0J7JUT0"/>
<dbReference type="EMBL" id="LBMM01030811">
    <property type="protein sequence ID" value="KMQ81859.1"/>
    <property type="molecule type" value="Genomic_DNA"/>
</dbReference>
<dbReference type="OrthoDB" id="7555282at2759"/>
<protein>
    <submittedName>
        <fullName evidence="2">Reverse transcriptase</fullName>
    </submittedName>
</protein>
<comment type="caution">
    <text evidence="2">The sequence shown here is derived from an EMBL/GenBank/DDBJ whole genome shotgun (WGS) entry which is preliminary data.</text>
</comment>
<proteinExistence type="predicted"/>
<evidence type="ECO:0000259" key="1">
    <source>
        <dbReference type="PROSITE" id="PS50878"/>
    </source>
</evidence>
<dbReference type="STRING" id="67767.A0A0J7JUT0"/>
<keyword evidence="3" id="KW-1185">Reference proteome</keyword>
<dbReference type="Proteomes" id="UP000036403">
    <property type="component" value="Unassembled WGS sequence"/>
</dbReference>
<gene>
    <name evidence="2" type="ORF">RF55_24947</name>
</gene>
<accession>A0A0J7JUT0</accession>
<dbReference type="Pfam" id="PF00078">
    <property type="entry name" value="RVT_1"/>
    <property type="match status" value="1"/>
</dbReference>
<dbReference type="PROSITE" id="PS50878">
    <property type="entry name" value="RT_POL"/>
    <property type="match status" value="1"/>
</dbReference>
<reference evidence="2 3" key="1">
    <citation type="submission" date="2015-04" db="EMBL/GenBank/DDBJ databases">
        <title>Lasius niger genome sequencing.</title>
        <authorList>
            <person name="Konorov E.A."/>
            <person name="Nikitin M.A."/>
            <person name="Kirill M.V."/>
            <person name="Chang P."/>
        </authorList>
    </citation>
    <scope>NUCLEOTIDE SEQUENCE [LARGE SCALE GENOMIC DNA]</scope>
    <source>
        <tissue evidence="2">Whole</tissue>
    </source>
</reference>
<feature type="domain" description="Reverse transcriptase" evidence="1">
    <location>
        <begin position="53"/>
        <end position="186"/>
    </location>
</feature>
<dbReference type="PaxDb" id="67767-A0A0J7JUT0"/>
<name>A0A0J7JUT0_LASNI</name>
<dbReference type="GO" id="GO:0003964">
    <property type="term" value="F:RNA-directed DNA polymerase activity"/>
    <property type="evidence" value="ECO:0007669"/>
    <property type="project" value="UniProtKB-KW"/>
</dbReference>
<dbReference type="InterPro" id="IPR043502">
    <property type="entry name" value="DNA/RNA_pol_sf"/>
</dbReference>
<dbReference type="PANTHER" id="PTHR19446">
    <property type="entry name" value="REVERSE TRANSCRIPTASES"/>
    <property type="match status" value="1"/>
</dbReference>
<evidence type="ECO:0000313" key="2">
    <source>
        <dbReference type="EMBL" id="KMQ81859.1"/>
    </source>
</evidence>